<evidence type="ECO:0000313" key="3">
    <source>
        <dbReference type="EMBL" id="AWL03605.1"/>
    </source>
</evidence>
<dbReference type="RefSeq" id="WP_109344007.1">
    <property type="nucleotide sequence ID" value="NZ_CP029343.1"/>
</dbReference>
<accession>A0A2S2DE28</accession>
<dbReference type="InterPro" id="IPR054331">
    <property type="entry name" value="LiaF_TM"/>
</dbReference>
<feature type="transmembrane region" description="Helical" evidence="1">
    <location>
        <begin position="12"/>
        <end position="29"/>
    </location>
</feature>
<keyword evidence="1" id="KW-0812">Transmembrane</keyword>
<protein>
    <recommendedName>
        <fullName evidence="2">LiaF transmembrane domain-containing protein</fullName>
    </recommendedName>
</protein>
<reference evidence="3 4" key="1">
    <citation type="submission" date="2018-05" db="EMBL/GenBank/DDBJ databases">
        <title>Complete genome sequence of Massilia oculi sp. nov. CCUG 43427T (=DSM 26321T), the type strain of M. oculi, and comparison with genome sequences of other Massilia strains.</title>
        <authorList>
            <person name="Zhu B."/>
        </authorList>
    </citation>
    <scope>NUCLEOTIDE SEQUENCE [LARGE SCALE GENOMIC DNA]</scope>
    <source>
        <strain evidence="3 4">CCUG 43427</strain>
    </source>
</reference>
<sequence>MKNDPHAKGVTSQVVLGLLVIGMGLLFLLDNLGFVDMHRAFSFWPMLFVIVGTVKLCDTRTQGGTLLGAGLVGVGILLMLDRMDIIDFSWRTIWPLVLIGLGGLLVAKALRGKRALEHGVAMVDGAPVDAGVGEVLDITAILGGYERRVTSQNFRGGEITAVMGGCELDMRGASIQGEAVVNVFAFWGGVTIKCPPDWTIVLHGTPILGGFEEKTIAPPDNSKRLFIRGYAIMGGVEIRN</sequence>
<dbReference type="Pfam" id="PF22570">
    <property type="entry name" value="LiaF-TM"/>
    <property type="match status" value="1"/>
</dbReference>
<dbReference type="Proteomes" id="UP000245820">
    <property type="component" value="Chromosome"/>
</dbReference>
<dbReference type="KEGG" id="mtim:DIR46_03555"/>
<dbReference type="PANTHER" id="PTHR40763:SF5">
    <property type="entry name" value="MEMBRANE PROTEIN"/>
    <property type="match status" value="1"/>
</dbReference>
<feature type="domain" description="LiaF transmembrane" evidence="2">
    <location>
        <begin position="15"/>
        <end position="110"/>
    </location>
</feature>
<keyword evidence="4" id="KW-1185">Reference proteome</keyword>
<dbReference type="EMBL" id="CP029343">
    <property type="protein sequence ID" value="AWL03605.1"/>
    <property type="molecule type" value="Genomic_DNA"/>
</dbReference>
<keyword evidence="1" id="KW-0472">Membrane</keyword>
<evidence type="ECO:0000313" key="4">
    <source>
        <dbReference type="Proteomes" id="UP000245820"/>
    </source>
</evidence>
<name>A0A2S2DE28_9BURK</name>
<gene>
    <name evidence="3" type="ORF">DIR46_03555</name>
</gene>
<dbReference type="AlphaFoldDB" id="A0A2S2DE28"/>
<feature type="transmembrane region" description="Helical" evidence="1">
    <location>
        <begin position="64"/>
        <end position="80"/>
    </location>
</feature>
<dbReference type="OrthoDB" id="129627at2"/>
<proteinExistence type="predicted"/>
<dbReference type="PANTHER" id="PTHR40763">
    <property type="entry name" value="MEMBRANE PROTEIN-RELATED"/>
    <property type="match status" value="1"/>
</dbReference>
<feature type="transmembrane region" description="Helical" evidence="1">
    <location>
        <begin position="92"/>
        <end position="110"/>
    </location>
</feature>
<evidence type="ECO:0000256" key="1">
    <source>
        <dbReference type="SAM" id="Phobius"/>
    </source>
</evidence>
<organism evidence="3 4">
    <name type="scientific">Massilia oculi</name>
    <dbReference type="NCBI Taxonomy" id="945844"/>
    <lineage>
        <taxon>Bacteria</taxon>
        <taxon>Pseudomonadati</taxon>
        <taxon>Pseudomonadota</taxon>
        <taxon>Betaproteobacteria</taxon>
        <taxon>Burkholderiales</taxon>
        <taxon>Oxalobacteraceae</taxon>
        <taxon>Telluria group</taxon>
        <taxon>Massilia</taxon>
    </lineage>
</organism>
<evidence type="ECO:0000259" key="2">
    <source>
        <dbReference type="Pfam" id="PF22570"/>
    </source>
</evidence>
<keyword evidence="1" id="KW-1133">Transmembrane helix</keyword>